<gene>
    <name evidence="1" type="ORF">TL16_g04954</name>
</gene>
<reference evidence="2" key="1">
    <citation type="journal article" date="2023" name="Commun. Biol.">
        <title>Genome analysis of Parmales, the sister group of diatoms, reveals the evolutionary specialization of diatoms from phago-mixotrophs to photoautotrophs.</title>
        <authorList>
            <person name="Ban H."/>
            <person name="Sato S."/>
            <person name="Yoshikawa S."/>
            <person name="Yamada K."/>
            <person name="Nakamura Y."/>
            <person name="Ichinomiya M."/>
            <person name="Sato N."/>
            <person name="Blanc-Mathieu R."/>
            <person name="Endo H."/>
            <person name="Kuwata A."/>
            <person name="Ogata H."/>
        </authorList>
    </citation>
    <scope>NUCLEOTIDE SEQUENCE [LARGE SCALE GENOMIC DNA]</scope>
</reference>
<dbReference type="AlphaFoldDB" id="A0A9W7AEM3"/>
<accession>A0A9W7AEM3</accession>
<protein>
    <submittedName>
        <fullName evidence="1">Uncharacterized protein</fullName>
    </submittedName>
</protein>
<dbReference type="EMBL" id="BLQM01000141">
    <property type="protein sequence ID" value="GMH68550.1"/>
    <property type="molecule type" value="Genomic_DNA"/>
</dbReference>
<sequence>MVLRHLPTVNPEIGFLQSAHGSPLSLDSTVHSIHVAECPHGLSFALATLSRQATHKFPSSFSSSSSSSSLPLIGTAGTVGTGAEIFFFSGATHIFLCHFQCDL</sequence>
<organism evidence="1 2">
    <name type="scientific">Triparma laevis f. inornata</name>
    <dbReference type="NCBI Taxonomy" id="1714386"/>
    <lineage>
        <taxon>Eukaryota</taxon>
        <taxon>Sar</taxon>
        <taxon>Stramenopiles</taxon>
        <taxon>Ochrophyta</taxon>
        <taxon>Bolidophyceae</taxon>
        <taxon>Parmales</taxon>
        <taxon>Triparmaceae</taxon>
        <taxon>Triparma</taxon>
    </lineage>
</organism>
<comment type="caution">
    <text evidence="1">The sequence shown here is derived from an EMBL/GenBank/DDBJ whole genome shotgun (WGS) entry which is preliminary data.</text>
</comment>
<evidence type="ECO:0000313" key="2">
    <source>
        <dbReference type="Proteomes" id="UP001162640"/>
    </source>
</evidence>
<evidence type="ECO:0000313" key="1">
    <source>
        <dbReference type="EMBL" id="GMH68550.1"/>
    </source>
</evidence>
<proteinExistence type="predicted"/>
<dbReference type="Proteomes" id="UP001162640">
    <property type="component" value="Unassembled WGS sequence"/>
</dbReference>
<name>A0A9W7AEM3_9STRA</name>